<proteinExistence type="predicted"/>
<protein>
    <submittedName>
        <fullName evidence="1">YceD family protein</fullName>
    </submittedName>
</protein>
<organism evidence="1 2">
    <name type="scientific">Actinotignum sanguinis</name>
    <dbReference type="NCBI Taxonomy" id="1445614"/>
    <lineage>
        <taxon>Bacteria</taxon>
        <taxon>Bacillati</taxon>
        <taxon>Actinomycetota</taxon>
        <taxon>Actinomycetes</taxon>
        <taxon>Actinomycetales</taxon>
        <taxon>Actinomycetaceae</taxon>
        <taxon>Actinotignum</taxon>
    </lineage>
</organism>
<dbReference type="PANTHER" id="PTHR34374:SF1">
    <property type="entry name" value="LARGE RIBOSOMAL RNA SUBUNIT ACCUMULATION PROTEIN YCED HOMOLOG 1, CHLOROPLASTIC"/>
    <property type="match status" value="1"/>
</dbReference>
<dbReference type="RefSeq" id="WP_126134548.1">
    <property type="nucleotide sequence ID" value="NZ_CAMXYX010000012.1"/>
</dbReference>
<accession>A0ABT5V3M6</accession>
<dbReference type="Proteomes" id="UP001219297">
    <property type="component" value="Unassembled WGS sequence"/>
</dbReference>
<keyword evidence="2" id="KW-1185">Reference proteome</keyword>
<sequence length="186" mass="20360">MDLRSPFVVSLHDLPRSDGSLMPVRESFAAPADMGIELMAVPTGSELDVDLNLTSVSEGVYIGGQVHFTVEGQCSRCLRDIHEERTQEVSDLAYYPQRRAELIAEGDEDAEEHPVIEDDHVDLEPVLRDAIVLNLPFQPLCSPTCQGLCAGCGERLEDLPAGHHHEAPALHSDALDALEAQLRAQE</sequence>
<evidence type="ECO:0000313" key="1">
    <source>
        <dbReference type="EMBL" id="MDE1655555.1"/>
    </source>
</evidence>
<dbReference type="PANTHER" id="PTHR34374">
    <property type="entry name" value="LARGE RIBOSOMAL RNA SUBUNIT ACCUMULATION PROTEIN YCED HOMOLOG 1, CHLOROPLASTIC"/>
    <property type="match status" value="1"/>
</dbReference>
<dbReference type="EMBL" id="JARBHI010000001">
    <property type="protein sequence ID" value="MDE1655555.1"/>
    <property type="molecule type" value="Genomic_DNA"/>
</dbReference>
<gene>
    <name evidence="1" type="ORF">PWJ81_00515</name>
</gene>
<dbReference type="Pfam" id="PF02620">
    <property type="entry name" value="YceD"/>
    <property type="match status" value="1"/>
</dbReference>
<dbReference type="GeneID" id="83608027"/>
<dbReference type="InterPro" id="IPR003772">
    <property type="entry name" value="YceD"/>
</dbReference>
<comment type="caution">
    <text evidence="1">The sequence shown here is derived from an EMBL/GenBank/DDBJ whole genome shotgun (WGS) entry which is preliminary data.</text>
</comment>
<reference evidence="1 2" key="1">
    <citation type="submission" date="2023-02" db="EMBL/GenBank/DDBJ databases">
        <title>Defining the Infant Male Urobiome and Moving Towards Mechanisms in Urobiome Research.</title>
        <authorList>
            <person name="Reasoner S."/>
            <person name="Flores V."/>
            <person name="Van Horn G."/>
            <person name="Morales G."/>
            <person name="Peard L."/>
            <person name="Abelson B."/>
            <person name="Manuel C."/>
            <person name="Lee J."/>
            <person name="Baker B."/>
            <person name="Williams T."/>
            <person name="Schmitz J."/>
            <person name="Clayton D."/>
            <person name="Hadjifrangiskou M."/>
        </authorList>
    </citation>
    <scope>NUCLEOTIDE SEQUENCE [LARGE SCALE GENOMIC DNA]</scope>
    <source>
        <strain evidence="1 2">AS1053</strain>
    </source>
</reference>
<evidence type="ECO:0000313" key="2">
    <source>
        <dbReference type="Proteomes" id="UP001219297"/>
    </source>
</evidence>
<name>A0ABT5V3M6_9ACTO</name>